<dbReference type="EMBL" id="BK032826">
    <property type="protein sequence ID" value="DAF62697.1"/>
    <property type="molecule type" value="Genomic_DNA"/>
</dbReference>
<accession>A0A8S5THH8</accession>
<protein>
    <submittedName>
        <fullName evidence="1">Uncharacterized protein</fullName>
    </submittedName>
</protein>
<organism evidence="1">
    <name type="scientific">Siphoviridae sp. ctuBK6</name>
    <dbReference type="NCBI Taxonomy" id="2827963"/>
    <lineage>
        <taxon>Viruses</taxon>
        <taxon>Duplodnaviria</taxon>
        <taxon>Heunggongvirae</taxon>
        <taxon>Uroviricota</taxon>
        <taxon>Caudoviricetes</taxon>
    </lineage>
</organism>
<name>A0A8S5THH8_9CAUD</name>
<reference evidence="1" key="1">
    <citation type="journal article" date="2021" name="Proc. Natl. Acad. Sci. U.S.A.">
        <title>A Catalog of Tens of Thousands of Viruses from Human Metagenomes Reveals Hidden Associations with Chronic Diseases.</title>
        <authorList>
            <person name="Tisza M.J."/>
            <person name="Buck C.B."/>
        </authorList>
    </citation>
    <scope>NUCLEOTIDE SEQUENCE</scope>
    <source>
        <strain evidence="1">CtuBK6</strain>
    </source>
</reference>
<proteinExistence type="predicted"/>
<sequence>MALCLEDYGAVKVDSINRGECMFYIPLDGPRDVLLADLATEINVYRDVASYKGEQYYIDGVTKRMNPSNASWMAEIEGRKL</sequence>
<evidence type="ECO:0000313" key="1">
    <source>
        <dbReference type="EMBL" id="DAF62697.1"/>
    </source>
</evidence>